<dbReference type="InterPro" id="IPR058486">
    <property type="entry name" value="DUF8173"/>
</dbReference>
<name>G9QHD9_9BACI</name>
<evidence type="ECO:0000256" key="2">
    <source>
        <dbReference type="SAM" id="SignalP"/>
    </source>
</evidence>
<feature type="transmembrane region" description="Helical" evidence="1">
    <location>
        <begin position="167"/>
        <end position="189"/>
    </location>
</feature>
<feature type="chain" id="PRO_5003526016" description="DUF8173 domain-containing protein" evidence="2">
    <location>
        <begin position="27"/>
        <end position="283"/>
    </location>
</feature>
<feature type="transmembrane region" description="Helical" evidence="1">
    <location>
        <begin position="121"/>
        <end position="146"/>
    </location>
</feature>
<evidence type="ECO:0000313" key="5">
    <source>
        <dbReference type="Proteomes" id="UP000011747"/>
    </source>
</evidence>
<gene>
    <name evidence="4" type="ORF">HMPREF1015_01198</name>
</gene>
<keyword evidence="5" id="KW-1185">Reference proteome</keyword>
<feature type="signal peptide" evidence="2">
    <location>
        <begin position="1"/>
        <end position="26"/>
    </location>
</feature>
<evidence type="ECO:0000259" key="3">
    <source>
        <dbReference type="Pfam" id="PF26514"/>
    </source>
</evidence>
<keyword evidence="1" id="KW-0812">Transmembrane</keyword>
<dbReference type="PATRIC" id="fig|665952.3.peg.331"/>
<feature type="transmembrane region" description="Helical" evidence="1">
    <location>
        <begin position="253"/>
        <end position="270"/>
    </location>
</feature>
<dbReference type="EMBL" id="ACWF01000012">
    <property type="protein sequence ID" value="EHL79436.1"/>
    <property type="molecule type" value="Genomic_DNA"/>
</dbReference>
<protein>
    <recommendedName>
        <fullName evidence="3">DUF8173 domain-containing protein</fullName>
    </recommendedName>
</protein>
<evidence type="ECO:0000256" key="1">
    <source>
        <dbReference type="SAM" id="Phobius"/>
    </source>
</evidence>
<keyword evidence="1" id="KW-0472">Membrane</keyword>
<dbReference type="HOGENOM" id="CLU_081775_0_0_9"/>
<feature type="transmembrane region" description="Helical" evidence="1">
    <location>
        <begin position="195"/>
        <end position="217"/>
    </location>
</feature>
<dbReference type="RefSeq" id="WP_003352604.1">
    <property type="nucleotide sequence ID" value="NZ_JH414740.1"/>
</dbReference>
<keyword evidence="2" id="KW-0732">Signal</keyword>
<keyword evidence="1" id="KW-1133">Transmembrane helix</keyword>
<evidence type="ECO:0000313" key="4">
    <source>
        <dbReference type="EMBL" id="EHL79436.1"/>
    </source>
</evidence>
<feature type="domain" description="DUF8173" evidence="3">
    <location>
        <begin position="131"/>
        <end position="265"/>
    </location>
</feature>
<sequence length="283" mass="30938">MKGFNILSAFLSIMVLTLLIVHPALAADKLIIDKKDVIVPEKEKVENVVVLGNDAEISGHVKVGVIVVNGDLTMNKTAVVGGPVIVIGGHVHQEKGARISEHLITVNLNDPMQNSFIFGGFLYLFTWGIRLAFSIILVIGTVLLGIILKRITFRHEELLLKRPGKTFIIGFMASLALTTLCTLLALTIIGIPVALLVFVASALSFFIGLLVFSKELGKQLKFMDGKPEWLKLLFGSALAVSMINFPVVGSVCLLLLIWFSLGIAMTWLFSKPLFERKKSKNSD</sequence>
<dbReference type="Pfam" id="PF26514">
    <property type="entry name" value="DUF8173"/>
    <property type="match status" value="1"/>
</dbReference>
<proteinExistence type="predicted"/>
<dbReference type="AlphaFoldDB" id="G9QHD9"/>
<reference evidence="4 5" key="1">
    <citation type="submission" date="2011-09" db="EMBL/GenBank/DDBJ databases">
        <title>The Genome Sequence of Bacillus smithii 7_3_47FAA.</title>
        <authorList>
            <consortium name="The Broad Institute Genome Sequencing Platform"/>
            <person name="Earl A."/>
            <person name="Ward D."/>
            <person name="Feldgarden M."/>
            <person name="Gevers D."/>
            <person name="Daigneault M."/>
            <person name="Strauss J."/>
            <person name="Allen-Vercoe E."/>
            <person name="Young S.K."/>
            <person name="Zeng Q."/>
            <person name="Gargeya S."/>
            <person name="Fitzgerald M."/>
            <person name="Haas B."/>
            <person name="Abouelleil A."/>
            <person name="Alvarado L."/>
            <person name="Arachchi H.M."/>
            <person name="Berlin A."/>
            <person name="Brown A."/>
            <person name="Chapman S.B."/>
            <person name="Chen Z."/>
            <person name="Dunbar C."/>
            <person name="Freedman E."/>
            <person name="Gearin G."/>
            <person name="Goldberg J."/>
            <person name="Griggs A."/>
            <person name="Gujja S."/>
            <person name="Heiman D."/>
            <person name="Howarth C."/>
            <person name="Larson L."/>
            <person name="Lui A."/>
            <person name="MacDonald P.J.P."/>
            <person name="Montmayeur A."/>
            <person name="Murphy C."/>
            <person name="Neiman D."/>
            <person name="Pearson M."/>
            <person name="Priest M."/>
            <person name="Roberts A."/>
            <person name="Saif S."/>
            <person name="Shea T."/>
            <person name="Shenoy N."/>
            <person name="Sisk P."/>
            <person name="Stolte C."/>
            <person name="Sykes S."/>
            <person name="Wortman J."/>
            <person name="Nusbaum C."/>
            <person name="Birren B."/>
        </authorList>
    </citation>
    <scope>NUCLEOTIDE SEQUENCE [LARGE SCALE GENOMIC DNA]</scope>
    <source>
        <strain evidence="4 5">7_3_47FAA</strain>
    </source>
</reference>
<comment type="caution">
    <text evidence="4">The sequence shown here is derived from an EMBL/GenBank/DDBJ whole genome shotgun (WGS) entry which is preliminary data.</text>
</comment>
<organism evidence="4 5">
    <name type="scientific">Bacillus smithii 7_3_47FAA</name>
    <dbReference type="NCBI Taxonomy" id="665952"/>
    <lineage>
        <taxon>Bacteria</taxon>
        <taxon>Bacillati</taxon>
        <taxon>Bacillota</taxon>
        <taxon>Bacilli</taxon>
        <taxon>Bacillales</taxon>
        <taxon>Bacillaceae</taxon>
        <taxon>Bacillus</taxon>
    </lineage>
</organism>
<accession>G9QHD9</accession>
<dbReference type="Proteomes" id="UP000011747">
    <property type="component" value="Unassembled WGS sequence"/>
</dbReference>